<dbReference type="STRING" id="37752.IW18_03450"/>
<comment type="caution">
    <text evidence="1">The sequence shown here is derived from an EMBL/GenBank/DDBJ whole genome shotgun (WGS) entry which is preliminary data.</text>
</comment>
<keyword evidence="4" id="KW-1185">Reference proteome</keyword>
<dbReference type="Proteomes" id="UP000032061">
    <property type="component" value="Unassembled WGS sequence"/>
</dbReference>
<name>A0A0D0EFG6_9FLAO</name>
<reference evidence="1 3" key="1">
    <citation type="submission" date="2015-01" db="EMBL/GenBank/DDBJ databases">
        <title>Genome of Flavobacterium hibernum DSM 12611.</title>
        <authorList>
            <person name="Stropko S.J."/>
            <person name="Pipes S.E."/>
            <person name="Newman J.D."/>
        </authorList>
    </citation>
    <scope>NUCLEOTIDE SEQUENCE [LARGE SCALE GENOMIC DNA]</scope>
    <source>
        <strain evidence="1 3">DSM 12611</strain>
    </source>
</reference>
<sequence>MSLHFKIFLLAATVSFISLIDILNVHDTRMKAQITNVRAEKQKVKMNQNSIKRNGFKTTQLKID</sequence>
<dbReference type="EMBL" id="MUGX01000015">
    <property type="protein sequence ID" value="OXA86718.1"/>
    <property type="molecule type" value="Genomic_DNA"/>
</dbReference>
<evidence type="ECO:0000313" key="3">
    <source>
        <dbReference type="Proteomes" id="UP000032061"/>
    </source>
</evidence>
<dbReference type="RefSeq" id="WP_041516200.1">
    <property type="nucleotide sequence ID" value="NZ_JPRK01000004.1"/>
</dbReference>
<accession>A0A0D0EFG6</accession>
<dbReference type="Proteomes" id="UP000198302">
    <property type="component" value="Unassembled WGS sequence"/>
</dbReference>
<proteinExistence type="predicted"/>
<protein>
    <submittedName>
        <fullName evidence="1">Uncharacterized protein</fullName>
    </submittedName>
</protein>
<gene>
    <name evidence="2" type="ORF">B0A73_13635</name>
    <name evidence="1" type="ORF">IW18_03450</name>
</gene>
<evidence type="ECO:0000313" key="2">
    <source>
        <dbReference type="EMBL" id="OXA86718.1"/>
    </source>
</evidence>
<organism evidence="1 3">
    <name type="scientific">Flavobacterium hibernum</name>
    <dbReference type="NCBI Taxonomy" id="37752"/>
    <lineage>
        <taxon>Bacteria</taxon>
        <taxon>Pseudomonadati</taxon>
        <taxon>Bacteroidota</taxon>
        <taxon>Flavobacteriia</taxon>
        <taxon>Flavobacteriales</taxon>
        <taxon>Flavobacteriaceae</taxon>
        <taxon>Flavobacterium</taxon>
    </lineage>
</organism>
<evidence type="ECO:0000313" key="4">
    <source>
        <dbReference type="Proteomes" id="UP000198302"/>
    </source>
</evidence>
<evidence type="ECO:0000313" key="1">
    <source>
        <dbReference type="EMBL" id="KIO54069.1"/>
    </source>
</evidence>
<dbReference type="AlphaFoldDB" id="A0A0D0EFG6"/>
<dbReference type="EMBL" id="JPRK01000004">
    <property type="protein sequence ID" value="KIO54069.1"/>
    <property type="molecule type" value="Genomic_DNA"/>
</dbReference>
<reference evidence="2 4" key="2">
    <citation type="submission" date="2016-11" db="EMBL/GenBank/DDBJ databases">
        <title>Whole genomes of Flavobacteriaceae.</title>
        <authorList>
            <person name="Stine C."/>
            <person name="Li C."/>
            <person name="Tadesse D."/>
        </authorList>
    </citation>
    <scope>NUCLEOTIDE SEQUENCE [LARGE SCALE GENOMIC DNA]</scope>
    <source>
        <strain evidence="2 4">ATCC 51468</strain>
    </source>
</reference>